<evidence type="ECO:0000313" key="2">
    <source>
        <dbReference type="Proteomes" id="UP000494106"/>
    </source>
</evidence>
<dbReference type="OrthoDB" id="5960234at2759"/>
<evidence type="ECO:0000313" key="1">
    <source>
        <dbReference type="EMBL" id="CAB3224944.1"/>
    </source>
</evidence>
<gene>
    <name evidence="1" type="ORF">APLA_LOCUS2228</name>
</gene>
<keyword evidence="2" id="KW-1185">Reference proteome</keyword>
<dbReference type="EMBL" id="CADEBC010000196">
    <property type="protein sequence ID" value="CAB3224944.1"/>
    <property type="molecule type" value="Genomic_DNA"/>
</dbReference>
<protein>
    <submittedName>
        <fullName evidence="1">Uncharacterized protein</fullName>
    </submittedName>
</protein>
<sequence>MTDAFSALKAQFEDVTVSLSHLNERMDELMLKLGAAGERLKYLEKQEAEVTTLQTTVTLLQNEIMGRKHNPICVTKSTVGIAVIASENVPHIVLVAAKKIGMELEGSVPSNLSAGAAKVLSTLGRRRVRPAVHIRLPTDLESLLLPSLTIEETKEGERNPAVAASIH</sequence>
<organism evidence="1 2">
    <name type="scientific">Arctia plantaginis</name>
    <name type="common">Wood tiger moth</name>
    <name type="synonym">Phalaena plantaginis</name>
    <dbReference type="NCBI Taxonomy" id="874455"/>
    <lineage>
        <taxon>Eukaryota</taxon>
        <taxon>Metazoa</taxon>
        <taxon>Ecdysozoa</taxon>
        <taxon>Arthropoda</taxon>
        <taxon>Hexapoda</taxon>
        <taxon>Insecta</taxon>
        <taxon>Pterygota</taxon>
        <taxon>Neoptera</taxon>
        <taxon>Endopterygota</taxon>
        <taxon>Lepidoptera</taxon>
        <taxon>Glossata</taxon>
        <taxon>Ditrysia</taxon>
        <taxon>Noctuoidea</taxon>
        <taxon>Erebidae</taxon>
        <taxon>Arctiinae</taxon>
        <taxon>Arctia</taxon>
    </lineage>
</organism>
<dbReference type="AlphaFoldDB" id="A0A8S0YYV6"/>
<accession>A0A8S0YYV6</accession>
<dbReference type="Proteomes" id="UP000494106">
    <property type="component" value="Unassembled WGS sequence"/>
</dbReference>
<name>A0A8S0YYV6_ARCPL</name>
<reference evidence="1 2" key="1">
    <citation type="submission" date="2020-04" db="EMBL/GenBank/DDBJ databases">
        <authorList>
            <person name="Wallbank WR R."/>
            <person name="Pardo Diaz C."/>
            <person name="Kozak K."/>
            <person name="Martin S."/>
            <person name="Jiggins C."/>
            <person name="Moest M."/>
            <person name="Warren A I."/>
            <person name="Byers J.R.P. K."/>
            <person name="Montejo-Kovacevich G."/>
            <person name="Yen C E."/>
        </authorList>
    </citation>
    <scope>NUCLEOTIDE SEQUENCE [LARGE SCALE GENOMIC DNA]</scope>
</reference>
<comment type="caution">
    <text evidence="1">The sequence shown here is derived from an EMBL/GenBank/DDBJ whole genome shotgun (WGS) entry which is preliminary data.</text>
</comment>
<proteinExistence type="predicted"/>